<proteinExistence type="predicted"/>
<dbReference type="EMBL" id="AP019369">
    <property type="protein sequence ID" value="BBH54678.1"/>
    <property type="molecule type" value="Genomic_DNA"/>
</dbReference>
<organism evidence="1 2">
    <name type="scientific">Fluviispira sanaruensis</name>
    <dbReference type="NCBI Taxonomy" id="2493639"/>
    <lineage>
        <taxon>Bacteria</taxon>
        <taxon>Pseudomonadati</taxon>
        <taxon>Bdellovibrionota</taxon>
        <taxon>Oligoflexia</taxon>
        <taxon>Silvanigrellales</taxon>
        <taxon>Silvanigrellaceae</taxon>
        <taxon>Fluviispira</taxon>
    </lineage>
</organism>
<geneLocation type="plasmid" evidence="1 2">
    <name>79K</name>
</geneLocation>
<dbReference type="GeneID" id="39493334"/>
<gene>
    <name evidence="1" type="ORF">JCM31447_31520</name>
</gene>
<keyword evidence="1" id="KW-0614">Plasmid</keyword>
<dbReference type="KEGG" id="sbf:JCM31447_31520"/>
<name>A0A4P2VNZ3_FLUSA</name>
<protein>
    <submittedName>
        <fullName evidence="1">Uncharacterized protein</fullName>
    </submittedName>
</protein>
<evidence type="ECO:0000313" key="1">
    <source>
        <dbReference type="EMBL" id="BBH54678.1"/>
    </source>
</evidence>
<sequence length="183" mass="20736">MSNTKIKADISNISTNLDELKKQSVSLNSLKFGEEKLTAVLIKIQEADENVVIGAVSWRNENESFDYTVSSNGEVAVNPHQNEDDDSNYEDIVKILIQNCLKKTTEELEELELNKDKKVRNGKNNPKPLLKSFECQKETNRNLSENSILRLDQAVQRFVFPKEFVDFIKANSVYGIQCHGGAK</sequence>
<evidence type="ECO:0000313" key="2">
    <source>
        <dbReference type="Proteomes" id="UP000291236"/>
    </source>
</evidence>
<dbReference type="Proteomes" id="UP000291236">
    <property type="component" value="Plasmid 79K"/>
</dbReference>
<reference evidence="1 2" key="1">
    <citation type="submission" date="2018-12" db="EMBL/GenBank/DDBJ databases">
        <title>Rubrispira sanarue gen. nov., sp., nov., a member of the order Silvanigrellales, isolated from a brackish lake in Hamamatsu Japan.</title>
        <authorList>
            <person name="Maejima Y."/>
            <person name="Iino T."/>
            <person name="Muraguchi Y."/>
            <person name="Fukuda K."/>
            <person name="Nojiri H."/>
            <person name="Ohkuma M."/>
            <person name="Moriuchi R."/>
            <person name="Dohra H."/>
            <person name="Kimbara K."/>
            <person name="Shintani M."/>
        </authorList>
    </citation>
    <scope>NUCLEOTIDE SEQUENCE [LARGE SCALE GENOMIC DNA]</scope>
    <source>
        <strain evidence="1 2">RF1110005</strain>
        <plasmid evidence="1 2">79K</plasmid>
    </source>
</reference>
<keyword evidence="2" id="KW-1185">Reference proteome</keyword>
<dbReference type="RefSeq" id="WP_130613142.1">
    <property type="nucleotide sequence ID" value="NZ_AP019369.1"/>
</dbReference>
<dbReference type="AlphaFoldDB" id="A0A4P2VNZ3"/>
<accession>A0A4P2VNZ3</accession>